<proteinExistence type="predicted"/>
<protein>
    <submittedName>
        <fullName evidence="6">Major facilitator superfamily domain-containing protein</fullName>
    </submittedName>
</protein>
<organism evidence="6 7">
    <name type="scientific">Microdochium bolleyi</name>
    <dbReference type="NCBI Taxonomy" id="196109"/>
    <lineage>
        <taxon>Eukaryota</taxon>
        <taxon>Fungi</taxon>
        <taxon>Dikarya</taxon>
        <taxon>Ascomycota</taxon>
        <taxon>Pezizomycotina</taxon>
        <taxon>Sordariomycetes</taxon>
        <taxon>Xylariomycetidae</taxon>
        <taxon>Xylariales</taxon>
        <taxon>Microdochiaceae</taxon>
        <taxon>Microdochium</taxon>
    </lineage>
</organism>
<dbReference type="Gene3D" id="1.20.1250.20">
    <property type="entry name" value="MFS general substrate transporter like domains"/>
    <property type="match status" value="1"/>
</dbReference>
<keyword evidence="4 5" id="KW-0472">Membrane</keyword>
<comment type="subcellular location">
    <subcellularLocation>
        <location evidence="1">Membrane</location>
        <topology evidence="1">Multi-pass membrane protein</topology>
    </subcellularLocation>
</comment>
<dbReference type="SUPFAM" id="SSF103473">
    <property type="entry name" value="MFS general substrate transporter"/>
    <property type="match status" value="1"/>
</dbReference>
<evidence type="ECO:0000256" key="4">
    <source>
        <dbReference type="ARBA" id="ARBA00023136"/>
    </source>
</evidence>
<reference evidence="7" key="1">
    <citation type="submission" date="2016-02" db="EMBL/GenBank/DDBJ databases">
        <title>Draft genome sequence of Microdochium bolleyi, a fungal endophyte of beachgrass.</title>
        <authorList>
            <consortium name="DOE Joint Genome Institute"/>
            <person name="David A.S."/>
            <person name="May G."/>
            <person name="Haridas S."/>
            <person name="Lim J."/>
            <person name="Wang M."/>
            <person name="Labutti K."/>
            <person name="Lipzen A."/>
            <person name="Barry K."/>
            <person name="Grigoriev I.V."/>
        </authorList>
    </citation>
    <scope>NUCLEOTIDE SEQUENCE [LARGE SCALE GENOMIC DNA]</scope>
    <source>
        <strain evidence="7">J235TASD1</strain>
    </source>
</reference>
<name>A0A136IVM0_9PEZI</name>
<feature type="transmembrane region" description="Helical" evidence="5">
    <location>
        <begin position="308"/>
        <end position="332"/>
    </location>
</feature>
<evidence type="ECO:0000313" key="6">
    <source>
        <dbReference type="EMBL" id="KXJ88816.1"/>
    </source>
</evidence>
<dbReference type="AlphaFoldDB" id="A0A136IVM0"/>
<dbReference type="Proteomes" id="UP000070501">
    <property type="component" value="Unassembled WGS sequence"/>
</dbReference>
<dbReference type="EMBL" id="KQ964257">
    <property type="protein sequence ID" value="KXJ88816.1"/>
    <property type="molecule type" value="Genomic_DNA"/>
</dbReference>
<feature type="transmembrane region" description="Helical" evidence="5">
    <location>
        <begin position="391"/>
        <end position="417"/>
    </location>
</feature>
<dbReference type="PANTHER" id="PTHR23502">
    <property type="entry name" value="MAJOR FACILITATOR SUPERFAMILY"/>
    <property type="match status" value="1"/>
</dbReference>
<feature type="transmembrane region" description="Helical" evidence="5">
    <location>
        <begin position="62"/>
        <end position="85"/>
    </location>
</feature>
<evidence type="ECO:0000256" key="5">
    <source>
        <dbReference type="SAM" id="Phobius"/>
    </source>
</evidence>
<keyword evidence="2 5" id="KW-0812">Transmembrane</keyword>
<feature type="transmembrane region" description="Helical" evidence="5">
    <location>
        <begin position="105"/>
        <end position="127"/>
    </location>
</feature>
<feature type="transmembrane region" description="Helical" evidence="5">
    <location>
        <begin position="180"/>
        <end position="203"/>
    </location>
</feature>
<dbReference type="InterPro" id="IPR036259">
    <property type="entry name" value="MFS_trans_sf"/>
</dbReference>
<evidence type="ECO:0000256" key="3">
    <source>
        <dbReference type="ARBA" id="ARBA00022989"/>
    </source>
</evidence>
<gene>
    <name evidence="6" type="ORF">Micbo1qcDRAFT_189829</name>
</gene>
<feature type="transmembrane region" description="Helical" evidence="5">
    <location>
        <begin position="352"/>
        <end position="371"/>
    </location>
</feature>
<evidence type="ECO:0000256" key="1">
    <source>
        <dbReference type="ARBA" id="ARBA00004141"/>
    </source>
</evidence>
<dbReference type="GO" id="GO:0010509">
    <property type="term" value="P:intracellular polyamine homeostasis"/>
    <property type="evidence" value="ECO:0007669"/>
    <property type="project" value="TreeGrafter"/>
</dbReference>
<dbReference type="GO" id="GO:0015203">
    <property type="term" value="F:polyamine transmembrane transporter activity"/>
    <property type="evidence" value="ECO:0007669"/>
    <property type="project" value="TreeGrafter"/>
</dbReference>
<dbReference type="FunCoup" id="A0A136IVM0">
    <property type="interactions" value="17"/>
</dbReference>
<accession>A0A136IVM0</accession>
<dbReference type="OrthoDB" id="3936150at2759"/>
<dbReference type="PANTHER" id="PTHR23502:SF5">
    <property type="entry name" value="QUINIDINE RESISTANCE PROTEIN 3"/>
    <property type="match status" value="1"/>
</dbReference>
<feature type="transmembrane region" description="Helical" evidence="5">
    <location>
        <begin position="275"/>
        <end position="296"/>
    </location>
</feature>
<evidence type="ECO:0000256" key="2">
    <source>
        <dbReference type="ARBA" id="ARBA00022692"/>
    </source>
</evidence>
<sequence length="434" mass="47487">MGAGPFPHIHPNTPCDARNGRPRLWSSSLRAARGAERRGLFASLLLVPEVQQSRDCSDRAKWFLTAIIAVASVLAPTVSSIFWPALPQLSEAFDAAPALVNLSVAFYMLSISIYVISFTLNMVFCVLSRFSVIMTMLIVSRTLAGGVSATVQAVGARSFADIWDSEERGPPIFSGTLTNAFGWQSTMWFLAAYGCSTTILILFGPPETLLRKKDKTPVPRADAAPTGDDGRPLSQVVSTMRPVREKTSDAGIWLRRIFIDPLSIMIYFRYPTVQCTIWCSAITVGGVYILNIGVQAALTKAPYSYSPWVIGLLYIPGSVGYVLSSIFGGMWLDRVIIRETVRQGRYDADGKLVVLPEDRIMLIFGAANTMLTEFMPGDSSSDIALNSFVRMLFTCAGLFSLLAGTCWVGIASCIWLLRKKGRGWRAAMDSATTR</sequence>
<keyword evidence="3 5" id="KW-1133">Transmembrane helix</keyword>
<evidence type="ECO:0000313" key="7">
    <source>
        <dbReference type="Proteomes" id="UP000070501"/>
    </source>
</evidence>
<keyword evidence="7" id="KW-1185">Reference proteome</keyword>
<feature type="transmembrane region" description="Helical" evidence="5">
    <location>
        <begin position="139"/>
        <end position="160"/>
    </location>
</feature>
<dbReference type="GO" id="GO:0005886">
    <property type="term" value="C:plasma membrane"/>
    <property type="evidence" value="ECO:0007669"/>
    <property type="project" value="TreeGrafter"/>
</dbReference>
<dbReference type="InParanoid" id="A0A136IVM0"/>